<dbReference type="Gene3D" id="1.10.3520.10">
    <property type="entry name" value="Glycolipid transfer protein"/>
    <property type="match status" value="1"/>
</dbReference>
<protein>
    <recommendedName>
        <fullName evidence="1">Glycolipid transfer protein domain-containing protein</fullName>
    </recommendedName>
</protein>
<dbReference type="InterPro" id="IPR036497">
    <property type="entry name" value="GLTP_sf"/>
</dbReference>
<evidence type="ECO:0000313" key="2">
    <source>
        <dbReference type="EMBL" id="EXC10677.1"/>
    </source>
</evidence>
<accession>W9S2B2</accession>
<evidence type="ECO:0000259" key="1">
    <source>
        <dbReference type="Pfam" id="PF08718"/>
    </source>
</evidence>
<gene>
    <name evidence="2" type="ORF">L484_025259</name>
</gene>
<dbReference type="Proteomes" id="UP000030645">
    <property type="component" value="Unassembled WGS sequence"/>
</dbReference>
<keyword evidence="3" id="KW-1185">Reference proteome</keyword>
<sequence length="197" mass="22479">MGGVFRYRQRWVVGSLRRFDLDSGGGFLWQGWCRLRRLAAVAKVNHSLRFDGLFRVALLLGSRSLLHSLVILSSAESSSEVNDLSEASKSIATLQALLDRDMASNCVRNAGSHSRNLLRVKRGLDMVWVLFEQILIADWFLVDSYEQRELIAFFHKLFAEGIGFEYICLSGLFAELAMRFQFKLQSRCLYIVLKVHA</sequence>
<dbReference type="SUPFAM" id="SSF110004">
    <property type="entry name" value="Glycolipid transfer protein, GLTP"/>
    <property type="match status" value="1"/>
</dbReference>
<dbReference type="Pfam" id="PF08718">
    <property type="entry name" value="GLTP"/>
    <property type="match status" value="1"/>
</dbReference>
<dbReference type="InterPro" id="IPR014830">
    <property type="entry name" value="Glycolipid_transfer_prot_dom"/>
</dbReference>
<organism evidence="2 3">
    <name type="scientific">Morus notabilis</name>
    <dbReference type="NCBI Taxonomy" id="981085"/>
    <lineage>
        <taxon>Eukaryota</taxon>
        <taxon>Viridiplantae</taxon>
        <taxon>Streptophyta</taxon>
        <taxon>Embryophyta</taxon>
        <taxon>Tracheophyta</taxon>
        <taxon>Spermatophyta</taxon>
        <taxon>Magnoliopsida</taxon>
        <taxon>eudicotyledons</taxon>
        <taxon>Gunneridae</taxon>
        <taxon>Pentapetalae</taxon>
        <taxon>rosids</taxon>
        <taxon>fabids</taxon>
        <taxon>Rosales</taxon>
        <taxon>Moraceae</taxon>
        <taxon>Moreae</taxon>
        <taxon>Morus</taxon>
    </lineage>
</organism>
<dbReference type="AlphaFoldDB" id="W9S2B2"/>
<dbReference type="eggNOG" id="KOG4189">
    <property type="taxonomic scope" value="Eukaryota"/>
</dbReference>
<name>W9S2B2_9ROSA</name>
<dbReference type="GO" id="GO:0005737">
    <property type="term" value="C:cytoplasm"/>
    <property type="evidence" value="ECO:0007669"/>
    <property type="project" value="InterPro"/>
</dbReference>
<feature type="domain" description="Glycolipid transfer protein" evidence="1">
    <location>
        <begin position="75"/>
        <end position="135"/>
    </location>
</feature>
<dbReference type="GO" id="GO:0120013">
    <property type="term" value="F:lipid transfer activity"/>
    <property type="evidence" value="ECO:0007669"/>
    <property type="project" value="InterPro"/>
</dbReference>
<reference evidence="3" key="1">
    <citation type="submission" date="2013-01" db="EMBL/GenBank/DDBJ databases">
        <title>Draft Genome Sequence of a Mulberry Tree, Morus notabilis C.K. Schneid.</title>
        <authorList>
            <person name="He N."/>
            <person name="Zhao S."/>
        </authorList>
    </citation>
    <scope>NUCLEOTIDE SEQUENCE</scope>
</reference>
<dbReference type="STRING" id="981085.W9S2B2"/>
<proteinExistence type="predicted"/>
<dbReference type="EMBL" id="KE345646">
    <property type="protein sequence ID" value="EXC10677.1"/>
    <property type="molecule type" value="Genomic_DNA"/>
</dbReference>
<evidence type="ECO:0000313" key="3">
    <source>
        <dbReference type="Proteomes" id="UP000030645"/>
    </source>
</evidence>